<dbReference type="AlphaFoldDB" id="A0AAC8WZC4"/>
<protein>
    <recommendedName>
        <fullName evidence="1">Polysaccharide pyruvyl transferase domain-containing protein</fullName>
    </recommendedName>
</protein>
<evidence type="ECO:0000313" key="3">
    <source>
        <dbReference type="Proteomes" id="UP000067698"/>
    </source>
</evidence>
<evidence type="ECO:0000313" key="2">
    <source>
        <dbReference type="EMBL" id="AMB97001.1"/>
    </source>
</evidence>
<dbReference type="Pfam" id="PF04230">
    <property type="entry name" value="PS_pyruv_trans"/>
    <property type="match status" value="1"/>
</dbReference>
<dbReference type="GeneID" id="92866236"/>
<gene>
    <name evidence="2" type="ORF">AWM74_01570</name>
</gene>
<name>A0AAC8WZC4_9LACT</name>
<feature type="domain" description="Polysaccharide pyruvyl transferase" evidence="1">
    <location>
        <begin position="15"/>
        <end position="148"/>
    </location>
</feature>
<reference evidence="3" key="2">
    <citation type="submission" date="2016-01" db="EMBL/GenBank/DDBJ databases">
        <title>Six Aerococcus type strain genome sequencing and assembly using PacBio and Illumina Hiseq.</title>
        <authorList>
            <person name="Carkaci D."/>
            <person name="Dargis R."/>
            <person name="Nielsen X.C."/>
            <person name="Skovgaard O."/>
            <person name="Fuursted K."/>
            <person name="Christensen J.J."/>
        </authorList>
    </citation>
    <scope>NUCLEOTIDE SEQUENCE [LARGE SCALE GENOMIC DNA]</scope>
    <source>
        <strain evidence="3">CCUG28094</strain>
    </source>
</reference>
<organism evidence="2 3">
    <name type="scientific">Aerococcus urinaeequi</name>
    <dbReference type="NCBI Taxonomy" id="51665"/>
    <lineage>
        <taxon>Bacteria</taxon>
        <taxon>Bacillati</taxon>
        <taxon>Bacillota</taxon>
        <taxon>Bacilli</taxon>
        <taxon>Lactobacillales</taxon>
        <taxon>Aerococcaceae</taxon>
        <taxon>Aerococcus</taxon>
    </lineage>
</organism>
<dbReference type="EMBL" id="CP014162">
    <property type="protein sequence ID" value="AMB97001.1"/>
    <property type="molecule type" value="Genomic_DNA"/>
</dbReference>
<sequence length="237" mass="27910">MYSKIWFDQLATHHEVTFIPDDLLFIQPELRELSPTIQLDLDRYILIETYQPIEVIQEEIDAYKQFVKYMNTEYDVDVVFLPLNIGDGGTNQGEFLKARIPELDFIDFTDHGYLPVQDAVNLIQNAELVITSRYHALVLAVANQTPILSVMKDEVGDKRYYYNKNGGLIKQVFNHLRVDETRFMKGNFTDAFEWIEAEFEKILTEERALFESTLYQQNMKELYQLRMDYLAKHVDKS</sequence>
<dbReference type="RefSeq" id="WP_026466351.1">
    <property type="nucleotide sequence ID" value="NZ_CP014162.1"/>
</dbReference>
<dbReference type="InterPro" id="IPR007345">
    <property type="entry name" value="Polysacch_pyruvyl_Trfase"/>
</dbReference>
<accession>A0AAC8WZC4</accession>
<reference evidence="2 3" key="1">
    <citation type="journal article" date="2016" name="Genome Announc.">
        <title>Complete Genome Sequences of Aerococcus christensenii CCUG 28831T, Aerococcus sanguinicola CCUG 43001T, Aerococcus urinae CCUG 36881T, Aerococcus urinaeequi CCUG 28094T, Aerococcus urinaehominis CCUG 42038 BT, and Aerococcus viridans CCUG 4311T.</title>
        <authorList>
            <person name="Carkaci D."/>
            <person name="Dargis R."/>
            <person name="Nielsen X.C."/>
            <person name="Skovgaard O."/>
            <person name="Fuursted K."/>
            <person name="Christensen J.J."/>
        </authorList>
    </citation>
    <scope>NUCLEOTIDE SEQUENCE [LARGE SCALE GENOMIC DNA]</scope>
    <source>
        <strain evidence="2 3">CCUG28094</strain>
    </source>
</reference>
<dbReference type="Proteomes" id="UP000067698">
    <property type="component" value="Chromosome"/>
</dbReference>
<evidence type="ECO:0000259" key="1">
    <source>
        <dbReference type="Pfam" id="PF04230"/>
    </source>
</evidence>
<proteinExistence type="predicted"/>